<accession>A0A0R1TR11</accession>
<protein>
    <recommendedName>
        <fullName evidence="1">AB hydrolase-1 domain-containing protein</fullName>
    </recommendedName>
</protein>
<proteinExistence type="predicted"/>
<dbReference type="InterPro" id="IPR029058">
    <property type="entry name" value="AB_hydrolase_fold"/>
</dbReference>
<dbReference type="SUPFAM" id="SSF53474">
    <property type="entry name" value="alpha/beta-Hydrolases"/>
    <property type="match status" value="1"/>
</dbReference>
<keyword evidence="3" id="KW-1185">Reference proteome</keyword>
<sequence length="342" mass="39771">MLEIGEKVKDFETWYQWWHTKANFYEHKKLFEIAMAYHRASLFYLSFTDERKLVAYQAFRRCFERHYQNDGFEYFNVPYEYGKLPAIYIPKKESKKTLLIMSGFDSFAEELVSWFYPIKDQLDANIILFDGPGQGSTPFQKLYFTSDYEKVVSTVLDYFEVDEADGIGVSWGGYFILRAAAFEKRLKRCICFDIFYSGLDALKLQITPSEYDFLKQSLQLEQKELIDKIITTRAKQDLSLKWILQHGTDITGENSPYDLIKNISKHSIAPYLQDVNQDCLLLAGSKDMFVPKERLLDIENELVNARSVTSSLFDEKTGGSLHCQVDDPSVALKENVSFLQNE</sequence>
<dbReference type="EMBL" id="AZFT01000053">
    <property type="protein sequence ID" value="KRL83831.1"/>
    <property type="molecule type" value="Genomic_DNA"/>
</dbReference>
<dbReference type="InterPro" id="IPR000073">
    <property type="entry name" value="AB_hydrolase_1"/>
</dbReference>
<name>A0A0R1TR11_9LACO</name>
<dbReference type="AlphaFoldDB" id="A0A0R1TR11"/>
<reference evidence="2 3" key="1">
    <citation type="journal article" date="2015" name="Genome Announc.">
        <title>Expanding the biotechnology potential of lactobacilli through comparative genomics of 213 strains and associated genera.</title>
        <authorList>
            <person name="Sun Z."/>
            <person name="Harris H.M."/>
            <person name="McCann A."/>
            <person name="Guo C."/>
            <person name="Argimon S."/>
            <person name="Zhang W."/>
            <person name="Yang X."/>
            <person name="Jeffery I.B."/>
            <person name="Cooney J.C."/>
            <person name="Kagawa T.F."/>
            <person name="Liu W."/>
            <person name="Song Y."/>
            <person name="Salvetti E."/>
            <person name="Wrobel A."/>
            <person name="Rasinkangas P."/>
            <person name="Parkhill J."/>
            <person name="Rea M.C."/>
            <person name="O'Sullivan O."/>
            <person name="Ritari J."/>
            <person name="Douillard F.P."/>
            <person name="Paul Ross R."/>
            <person name="Yang R."/>
            <person name="Briner A.E."/>
            <person name="Felis G.E."/>
            <person name="de Vos W.M."/>
            <person name="Barrangou R."/>
            <person name="Klaenhammer T.R."/>
            <person name="Caufield P.W."/>
            <person name="Cui Y."/>
            <person name="Zhang H."/>
            <person name="O'Toole P.W."/>
        </authorList>
    </citation>
    <scope>NUCLEOTIDE SEQUENCE [LARGE SCALE GENOMIC DNA]</scope>
    <source>
        <strain evidence="2 3">DSM 16634</strain>
    </source>
</reference>
<dbReference type="Pfam" id="PF00561">
    <property type="entry name" value="Abhydrolase_1"/>
    <property type="match status" value="1"/>
</dbReference>
<dbReference type="STRING" id="1423724.FC32_GL001095"/>
<evidence type="ECO:0000313" key="2">
    <source>
        <dbReference type="EMBL" id="KRL83831.1"/>
    </source>
</evidence>
<evidence type="ECO:0000313" key="3">
    <source>
        <dbReference type="Proteomes" id="UP000051324"/>
    </source>
</evidence>
<feature type="domain" description="AB hydrolase-1" evidence="1">
    <location>
        <begin position="110"/>
        <end position="292"/>
    </location>
</feature>
<dbReference type="eggNOG" id="COG2267">
    <property type="taxonomic scope" value="Bacteria"/>
</dbReference>
<evidence type="ECO:0000259" key="1">
    <source>
        <dbReference type="Pfam" id="PF00561"/>
    </source>
</evidence>
<comment type="caution">
    <text evidence="2">The sequence shown here is derived from an EMBL/GenBank/DDBJ whole genome shotgun (WGS) entry which is preliminary data.</text>
</comment>
<dbReference type="Proteomes" id="UP000051324">
    <property type="component" value="Unassembled WGS sequence"/>
</dbReference>
<gene>
    <name evidence="2" type="ORF">FC32_GL001095</name>
</gene>
<dbReference type="Gene3D" id="3.40.50.1820">
    <property type="entry name" value="alpha/beta hydrolase"/>
    <property type="match status" value="1"/>
</dbReference>
<organism evidence="2 3">
    <name type="scientific">Ligilactobacillus apodemi DSM 16634 = JCM 16172</name>
    <dbReference type="NCBI Taxonomy" id="1423724"/>
    <lineage>
        <taxon>Bacteria</taxon>
        <taxon>Bacillati</taxon>
        <taxon>Bacillota</taxon>
        <taxon>Bacilli</taxon>
        <taxon>Lactobacillales</taxon>
        <taxon>Lactobacillaceae</taxon>
        <taxon>Ligilactobacillus</taxon>
    </lineage>
</organism>
<dbReference type="PATRIC" id="fig|1423724.4.peg.1138"/>
<dbReference type="RefSeq" id="WP_235722586.1">
    <property type="nucleotide sequence ID" value="NZ_AZFT01000053.1"/>
</dbReference>